<accession>A0A849L0T5</accession>
<proteinExistence type="predicted"/>
<protein>
    <recommendedName>
        <fullName evidence="3">UDP-N-acetylglucosamine kinase</fullName>
    </recommendedName>
</protein>
<dbReference type="Gene3D" id="3.40.50.300">
    <property type="entry name" value="P-loop containing nucleotide triphosphate hydrolases"/>
    <property type="match status" value="1"/>
</dbReference>
<dbReference type="RefSeq" id="WP_171323231.1">
    <property type="nucleotide sequence ID" value="NZ_JABFBC010000001.1"/>
</dbReference>
<gene>
    <name evidence="1" type="ORF">HMH01_05475</name>
</gene>
<dbReference type="PANTHER" id="PTHR39206:SF1">
    <property type="entry name" value="SLL8004 PROTEIN"/>
    <property type="match status" value="1"/>
</dbReference>
<organism evidence="1 2">
    <name type="scientific">Halovulum dunhuangense</name>
    <dbReference type="NCBI Taxonomy" id="1505036"/>
    <lineage>
        <taxon>Bacteria</taxon>
        <taxon>Pseudomonadati</taxon>
        <taxon>Pseudomonadota</taxon>
        <taxon>Alphaproteobacteria</taxon>
        <taxon>Rhodobacterales</taxon>
        <taxon>Paracoccaceae</taxon>
        <taxon>Halovulum</taxon>
    </lineage>
</organism>
<dbReference type="SUPFAM" id="SSF52540">
    <property type="entry name" value="P-loop containing nucleoside triphosphate hydrolases"/>
    <property type="match status" value="1"/>
</dbReference>
<dbReference type="PANTHER" id="PTHR39206">
    <property type="entry name" value="SLL8004 PROTEIN"/>
    <property type="match status" value="1"/>
</dbReference>
<dbReference type="AlphaFoldDB" id="A0A849L0T5"/>
<dbReference type="Proteomes" id="UP000572377">
    <property type="component" value="Unassembled WGS sequence"/>
</dbReference>
<reference evidence="1 2" key="1">
    <citation type="submission" date="2020-05" db="EMBL/GenBank/DDBJ databases">
        <title>Gimesia benthica sp. nov., a novel planctomycete isolated from a deep-sea water sample of the Northwest Indian Ocean.</title>
        <authorList>
            <person name="Wang J."/>
            <person name="Ruan C."/>
            <person name="Song L."/>
            <person name="Zhu Y."/>
            <person name="Li A."/>
            <person name="Zheng X."/>
            <person name="Wang L."/>
            <person name="Lu Z."/>
            <person name="Huang Y."/>
            <person name="Du W."/>
            <person name="Zhou Y."/>
            <person name="Huang L."/>
            <person name="Dai X."/>
        </authorList>
    </citation>
    <scope>NUCLEOTIDE SEQUENCE [LARGE SCALE GENOMIC DNA]</scope>
    <source>
        <strain evidence="1 2">YYQ-30</strain>
    </source>
</reference>
<sequence length="122" mass="13482">MIVLAGANGAGKSTLYATRVAPNFRAPFINADIIQRDELGDASPDAAYEAARIAASRCQDFLNRVEDFVTETVFSHPSKLDLLHDARARGFDIILMHIRQAIPPAEAEENFYAQRDVFDMVA</sequence>
<evidence type="ECO:0000313" key="2">
    <source>
        <dbReference type="Proteomes" id="UP000572377"/>
    </source>
</evidence>
<dbReference type="InterPro" id="IPR027417">
    <property type="entry name" value="P-loop_NTPase"/>
</dbReference>
<dbReference type="EMBL" id="JABFBC010000001">
    <property type="protein sequence ID" value="NNU79888.1"/>
    <property type="molecule type" value="Genomic_DNA"/>
</dbReference>
<keyword evidence="2" id="KW-1185">Reference proteome</keyword>
<name>A0A849L0T5_9RHOB</name>
<evidence type="ECO:0008006" key="3">
    <source>
        <dbReference type="Google" id="ProtNLM"/>
    </source>
</evidence>
<evidence type="ECO:0000313" key="1">
    <source>
        <dbReference type="EMBL" id="NNU79888.1"/>
    </source>
</evidence>
<comment type="caution">
    <text evidence="1">The sequence shown here is derived from an EMBL/GenBank/DDBJ whole genome shotgun (WGS) entry which is preliminary data.</text>
</comment>